<evidence type="ECO:0000313" key="1">
    <source>
        <dbReference type="EMBL" id="OQA60777.1"/>
    </source>
</evidence>
<protein>
    <submittedName>
        <fullName evidence="1">Uncharacterized protein</fullName>
    </submittedName>
</protein>
<proteinExistence type="predicted"/>
<gene>
    <name evidence="1" type="ORF">BWY41_00548</name>
</gene>
<dbReference type="EMBL" id="MWBQ01000033">
    <property type="protein sequence ID" value="OQA60777.1"/>
    <property type="molecule type" value="Genomic_DNA"/>
</dbReference>
<comment type="caution">
    <text evidence="1">The sequence shown here is derived from an EMBL/GenBank/DDBJ whole genome shotgun (WGS) entry which is preliminary data.</text>
</comment>
<dbReference type="Proteomes" id="UP000485569">
    <property type="component" value="Unassembled WGS sequence"/>
</dbReference>
<sequence>MGISQYKVEAKVNPQIIAAVIAAVLQYEHDEQPGEIIIEKQYIQQKNKGWKNLCLQENCWGLSRFRY</sequence>
<name>A0A1V5T1X5_9BACT</name>
<accession>A0A1V5T1X5</accession>
<organism evidence="1">
    <name type="scientific">Candidatus Atribacter allofermentans</name>
    <dbReference type="NCBI Taxonomy" id="1852833"/>
    <lineage>
        <taxon>Bacteria</taxon>
        <taxon>Pseudomonadati</taxon>
        <taxon>Atribacterota</taxon>
        <taxon>Atribacteria</taxon>
        <taxon>Atribacterales</taxon>
        <taxon>Atribacteraceae</taxon>
        <taxon>Atribacter</taxon>
    </lineage>
</organism>
<dbReference type="AlphaFoldDB" id="A0A1V5T1X5"/>
<reference evidence="1" key="1">
    <citation type="submission" date="2017-02" db="EMBL/GenBank/DDBJ databases">
        <title>Delving into the versatile metabolic prowess of the omnipresent phylum Bacteroidetes.</title>
        <authorList>
            <person name="Nobu M.K."/>
            <person name="Mei R."/>
            <person name="Narihiro T."/>
            <person name="Kuroda K."/>
            <person name="Liu W.-T."/>
        </authorList>
    </citation>
    <scope>NUCLEOTIDE SEQUENCE</scope>
    <source>
        <strain evidence="1">ADurb.Bin276</strain>
    </source>
</reference>